<evidence type="ECO:0000313" key="1">
    <source>
        <dbReference type="EMBL" id="RUQ68490.1"/>
    </source>
</evidence>
<reference evidence="1 2" key="1">
    <citation type="submission" date="2018-12" db="EMBL/GenBank/DDBJ databases">
        <authorList>
            <person name="Yang Y."/>
        </authorList>
    </citation>
    <scope>NUCLEOTIDE SEQUENCE [LARGE SCALE GENOMIC DNA]</scope>
    <source>
        <strain evidence="1 2">GSF71</strain>
    </source>
</reference>
<keyword evidence="2" id="KW-1185">Reference proteome</keyword>
<dbReference type="AlphaFoldDB" id="A0A3S0WXX8"/>
<name>A0A3S0WXX8_9PROT</name>
<dbReference type="EMBL" id="RZIJ01000014">
    <property type="protein sequence ID" value="RUQ68490.1"/>
    <property type="molecule type" value="Genomic_DNA"/>
</dbReference>
<dbReference type="RefSeq" id="WP_127000303.1">
    <property type="nucleotide sequence ID" value="NZ_JBNPXW010000009.1"/>
</dbReference>
<dbReference type="OrthoDB" id="7486157at2"/>
<accession>A0A3S0WXX8</accession>
<sequence>MARSNPLMMFAKQVAAEMASGGPGQGVAMAMAALDRIPDAAEQLLGLIVAESGVMNPDGELIEALALLLGQALESLRFATESGHGEAATRLDGLRAALVALVGRNAIDVDSLMLVVRQFTVAGVDPGNELRSAMVERMGALADSDDLAGDPLEPLALLATEVEDEFTLFALIREMTGALPDEHRTMLAAAAFAPGAAPLPGLDRLREAALGLLFDSAEPVRRESAALLGAAAERGELSGITLRRMIALRNWVPAGERAALDDAIRKARLKGVAIAPLPSADVREVFATGWDGAGAQSLFFVVKEGRRFALAALLLKQGFGVRDAWVQHGGTKRDADGLLGEVEEQVGLVRTTMEYAAEAAAFALGINAASGVLPPFGLIDAAETAGLANLQPETVAVEALVEMLCADLPSGPEAESLAFAASATWRQRHPFTQSWFESGDEVGELLGRKRLAKGKAADLILDQCLEGRRRLWAERIAWTAAALRQPQQAGRKTKAGLPGAADWADFALVARALLAGTPLRALPVMVAVARASVEHFA</sequence>
<comment type="caution">
    <text evidence="1">The sequence shown here is derived from an EMBL/GenBank/DDBJ whole genome shotgun (WGS) entry which is preliminary data.</text>
</comment>
<protein>
    <submittedName>
        <fullName evidence="1">Uncharacterized protein</fullName>
    </submittedName>
</protein>
<organism evidence="1 2">
    <name type="scientific">Azospirillum doebereinerae</name>
    <dbReference type="NCBI Taxonomy" id="92933"/>
    <lineage>
        <taxon>Bacteria</taxon>
        <taxon>Pseudomonadati</taxon>
        <taxon>Pseudomonadota</taxon>
        <taxon>Alphaproteobacteria</taxon>
        <taxon>Rhodospirillales</taxon>
        <taxon>Azospirillaceae</taxon>
        <taxon>Azospirillum</taxon>
    </lineage>
</organism>
<evidence type="ECO:0000313" key="2">
    <source>
        <dbReference type="Proteomes" id="UP000280346"/>
    </source>
</evidence>
<dbReference type="Proteomes" id="UP000280346">
    <property type="component" value="Unassembled WGS sequence"/>
</dbReference>
<gene>
    <name evidence="1" type="ORF">EJ913_17840</name>
</gene>
<proteinExistence type="predicted"/>